<keyword evidence="4 7" id="KW-1133">Transmembrane helix</keyword>
<evidence type="ECO:0000256" key="5">
    <source>
        <dbReference type="ARBA" id="ARBA00023136"/>
    </source>
</evidence>
<evidence type="ECO:0000256" key="3">
    <source>
        <dbReference type="ARBA" id="ARBA00022692"/>
    </source>
</evidence>
<protein>
    <submittedName>
        <fullName evidence="8">Putative PurR-regulated permease PerM</fullName>
    </submittedName>
</protein>
<evidence type="ECO:0000256" key="4">
    <source>
        <dbReference type="ARBA" id="ARBA00022989"/>
    </source>
</evidence>
<evidence type="ECO:0000256" key="6">
    <source>
        <dbReference type="SAM" id="MobiDB-lite"/>
    </source>
</evidence>
<keyword evidence="9" id="KW-1185">Reference proteome</keyword>
<evidence type="ECO:0000313" key="9">
    <source>
        <dbReference type="Proteomes" id="UP000295399"/>
    </source>
</evidence>
<dbReference type="OrthoDB" id="5792512at2"/>
<comment type="subcellular location">
    <subcellularLocation>
        <location evidence="1">Membrane</location>
        <topology evidence="1">Multi-pass membrane protein</topology>
    </subcellularLocation>
</comment>
<comment type="similarity">
    <text evidence="2">Belongs to the autoinducer-2 exporter (AI-2E) (TC 2.A.86) family.</text>
</comment>
<keyword evidence="5 7" id="KW-0472">Membrane</keyword>
<feature type="compositionally biased region" description="Basic and acidic residues" evidence="6">
    <location>
        <begin position="406"/>
        <end position="416"/>
    </location>
</feature>
<dbReference type="GO" id="GO:0055085">
    <property type="term" value="P:transmembrane transport"/>
    <property type="evidence" value="ECO:0007669"/>
    <property type="project" value="TreeGrafter"/>
</dbReference>
<dbReference type="GO" id="GO:0016020">
    <property type="term" value="C:membrane"/>
    <property type="evidence" value="ECO:0007669"/>
    <property type="project" value="UniProtKB-SubCell"/>
</dbReference>
<keyword evidence="3 7" id="KW-0812">Transmembrane</keyword>
<feature type="transmembrane region" description="Helical" evidence="7">
    <location>
        <begin position="244"/>
        <end position="273"/>
    </location>
</feature>
<dbReference type="Proteomes" id="UP000295399">
    <property type="component" value="Unassembled WGS sequence"/>
</dbReference>
<organism evidence="8 9">
    <name type="scientific">Rhodothalassium salexigens DSM 2132</name>
    <dbReference type="NCBI Taxonomy" id="1188247"/>
    <lineage>
        <taxon>Bacteria</taxon>
        <taxon>Pseudomonadati</taxon>
        <taxon>Pseudomonadota</taxon>
        <taxon>Alphaproteobacteria</taxon>
        <taxon>Rhodothalassiales</taxon>
        <taxon>Rhodothalassiaceae</taxon>
        <taxon>Rhodothalassium</taxon>
    </lineage>
</organism>
<feature type="transmembrane region" description="Helical" evidence="7">
    <location>
        <begin position="68"/>
        <end position="92"/>
    </location>
</feature>
<evidence type="ECO:0000256" key="7">
    <source>
        <dbReference type="SAM" id="Phobius"/>
    </source>
</evidence>
<dbReference type="RefSeq" id="WP_132706624.1">
    <property type="nucleotide sequence ID" value="NZ_JACIGF010000001.1"/>
</dbReference>
<feature type="transmembrane region" description="Helical" evidence="7">
    <location>
        <begin position="216"/>
        <end position="238"/>
    </location>
</feature>
<evidence type="ECO:0000256" key="2">
    <source>
        <dbReference type="ARBA" id="ARBA00009773"/>
    </source>
</evidence>
<gene>
    <name evidence="8" type="ORF">EV659_101190</name>
</gene>
<dbReference type="AlphaFoldDB" id="A0A4R2PVW5"/>
<feature type="transmembrane region" description="Helical" evidence="7">
    <location>
        <begin position="20"/>
        <end position="47"/>
    </location>
</feature>
<feature type="transmembrane region" description="Helical" evidence="7">
    <location>
        <begin position="280"/>
        <end position="296"/>
    </location>
</feature>
<evidence type="ECO:0000313" key="8">
    <source>
        <dbReference type="EMBL" id="TCP38291.1"/>
    </source>
</evidence>
<dbReference type="Pfam" id="PF01594">
    <property type="entry name" value="AI-2E_transport"/>
    <property type="match status" value="1"/>
</dbReference>
<dbReference type="InParanoid" id="A0A4R2PVW5"/>
<dbReference type="EMBL" id="SLXO01000001">
    <property type="protein sequence ID" value="TCP38291.1"/>
    <property type="molecule type" value="Genomic_DNA"/>
</dbReference>
<sequence>MSDTPTGDQTLRTDRLFRWAPWGLLAAFLAMVYLTSGILLPFIFGLAVGYMLDPLADRLEAAGIHRGVAAFAIIAVFFLGGLGLLVALWPLLQSQLIGLVSELPQALSKLRPMLDDALADLSMRLDIDLEAGTQGFVSTLVERGLNQATQIAGSLVTQGVALFSLASLLLISPVVAFYMLRDYDRIGRQLDRLVPIRYRATVEDQWREIDWALSGFVRGQITVSTAMAVLYAAGWSLVGLNYALVLGLLAGILALVPFVGMVAAAGIAMLVALGQYGADPLALFLVFLVYVVVQVADSTFLTPRIMGDRVGLHPVWVLFAVFAGGEVAGFVGVLAAVPAAAVIGVLVRFTVDQFTDLQEAEAAGPATGRRSDRPSAGPTAAAPAAAQSDPSQTDPAPDEPGTAGARDTDGAWRAKP</sequence>
<proteinExistence type="inferred from homology"/>
<accession>A0A4R2PVW5</accession>
<comment type="caution">
    <text evidence="8">The sequence shown here is derived from an EMBL/GenBank/DDBJ whole genome shotgun (WGS) entry which is preliminary data.</text>
</comment>
<reference evidence="8 9" key="1">
    <citation type="submission" date="2019-03" db="EMBL/GenBank/DDBJ databases">
        <title>Genomic Encyclopedia of Type Strains, Phase IV (KMG-IV): sequencing the most valuable type-strain genomes for metagenomic binning, comparative biology and taxonomic classification.</title>
        <authorList>
            <person name="Goeker M."/>
        </authorList>
    </citation>
    <scope>NUCLEOTIDE SEQUENCE [LARGE SCALE GENOMIC DNA]</scope>
    <source>
        <strain evidence="8 9">DSM 2132</strain>
    </source>
</reference>
<feature type="region of interest" description="Disordered" evidence="6">
    <location>
        <begin position="361"/>
        <end position="416"/>
    </location>
</feature>
<dbReference type="PANTHER" id="PTHR21716">
    <property type="entry name" value="TRANSMEMBRANE PROTEIN"/>
    <property type="match status" value="1"/>
</dbReference>
<dbReference type="PANTHER" id="PTHR21716:SF64">
    <property type="entry name" value="AI-2 TRANSPORT PROTEIN TQSA"/>
    <property type="match status" value="1"/>
</dbReference>
<dbReference type="InterPro" id="IPR002549">
    <property type="entry name" value="AI-2E-like"/>
</dbReference>
<feature type="transmembrane region" description="Helical" evidence="7">
    <location>
        <begin position="160"/>
        <end position="180"/>
    </location>
</feature>
<feature type="transmembrane region" description="Helical" evidence="7">
    <location>
        <begin position="316"/>
        <end position="347"/>
    </location>
</feature>
<feature type="compositionally biased region" description="Low complexity" evidence="6">
    <location>
        <begin position="374"/>
        <end position="391"/>
    </location>
</feature>
<name>A0A4R2PVW5_RHOSA</name>
<evidence type="ECO:0000256" key="1">
    <source>
        <dbReference type="ARBA" id="ARBA00004141"/>
    </source>
</evidence>